<evidence type="ECO:0000256" key="1">
    <source>
        <dbReference type="SAM" id="Phobius"/>
    </source>
</evidence>
<dbReference type="Proteomes" id="UP000050424">
    <property type="component" value="Unassembled WGS sequence"/>
</dbReference>
<dbReference type="PROSITE" id="PS51257">
    <property type="entry name" value="PROKAR_LIPOPROTEIN"/>
    <property type="match status" value="1"/>
</dbReference>
<feature type="transmembrane region" description="Helical" evidence="1">
    <location>
        <begin position="29"/>
        <end position="49"/>
    </location>
</feature>
<protein>
    <recommendedName>
        <fullName evidence="4">FAR-17a/AIG1-like protein</fullName>
    </recommendedName>
</protein>
<dbReference type="AlphaFoldDB" id="A0A0P7BPQ8"/>
<dbReference type="GO" id="GO:0016020">
    <property type="term" value="C:membrane"/>
    <property type="evidence" value="ECO:0007669"/>
    <property type="project" value="TreeGrafter"/>
</dbReference>
<dbReference type="STRING" id="78410.A0A0P7BPQ8"/>
<name>A0A0P7BPQ8_9HYPO</name>
<organism evidence="2 3">
    <name type="scientific">Neonectria ditissima</name>
    <dbReference type="NCBI Taxonomy" id="78410"/>
    <lineage>
        <taxon>Eukaryota</taxon>
        <taxon>Fungi</taxon>
        <taxon>Dikarya</taxon>
        <taxon>Ascomycota</taxon>
        <taxon>Pezizomycotina</taxon>
        <taxon>Sordariomycetes</taxon>
        <taxon>Hypocreomycetidae</taxon>
        <taxon>Hypocreales</taxon>
        <taxon>Nectriaceae</taxon>
        <taxon>Neonectria</taxon>
    </lineage>
</organism>
<dbReference type="PANTHER" id="PTHR12242:SF1">
    <property type="entry name" value="MYND-TYPE DOMAIN-CONTAINING PROTEIN"/>
    <property type="match status" value="1"/>
</dbReference>
<comment type="caution">
    <text evidence="2">The sequence shown here is derived from an EMBL/GenBank/DDBJ whole genome shotgun (WGS) entry which is preliminary data.</text>
</comment>
<accession>A0A0P7BPQ8</accession>
<feature type="transmembrane region" description="Helical" evidence="1">
    <location>
        <begin position="69"/>
        <end position="94"/>
    </location>
</feature>
<reference evidence="2 3" key="1">
    <citation type="submission" date="2015-09" db="EMBL/GenBank/DDBJ databases">
        <title>Draft genome of a European isolate of the apple canker pathogen Neonectria ditissima.</title>
        <authorList>
            <person name="Gomez-Cortecero A."/>
            <person name="Harrison R.J."/>
            <person name="Armitage A.D."/>
        </authorList>
    </citation>
    <scope>NUCLEOTIDE SEQUENCE [LARGE SCALE GENOMIC DNA]</scope>
    <source>
        <strain evidence="2 3">R09/05</strain>
    </source>
</reference>
<dbReference type="PANTHER" id="PTHR12242">
    <property type="entry name" value="OS02G0130600 PROTEIN-RELATED"/>
    <property type="match status" value="1"/>
</dbReference>
<keyword evidence="1" id="KW-1133">Transmembrane helix</keyword>
<feature type="transmembrane region" description="Helical" evidence="1">
    <location>
        <begin position="147"/>
        <end position="166"/>
    </location>
</feature>
<feature type="transmembrane region" description="Helical" evidence="1">
    <location>
        <begin position="217"/>
        <end position="242"/>
    </location>
</feature>
<feature type="transmembrane region" description="Helical" evidence="1">
    <location>
        <begin position="115"/>
        <end position="135"/>
    </location>
</feature>
<keyword evidence="3" id="KW-1185">Reference proteome</keyword>
<keyword evidence="1" id="KW-0812">Transmembrane</keyword>
<evidence type="ECO:0008006" key="4">
    <source>
        <dbReference type="Google" id="ProtNLM"/>
    </source>
</evidence>
<evidence type="ECO:0000313" key="2">
    <source>
        <dbReference type="EMBL" id="KPM45960.1"/>
    </source>
</evidence>
<proteinExistence type="predicted"/>
<dbReference type="OrthoDB" id="419711at2759"/>
<gene>
    <name evidence="2" type="ORF">AK830_g679</name>
</gene>
<evidence type="ECO:0000313" key="3">
    <source>
        <dbReference type="Proteomes" id="UP000050424"/>
    </source>
</evidence>
<keyword evidence="1" id="KW-0472">Membrane</keyword>
<sequence length="288" mass="33054">MARKNPFRFGTDLWDTSNRFETSWLLSPWLLFACRALIALYAFVTRFFIIGWTCAHKSLGGCAEVRLSFSYFTILTYWGLAFYFTVAAVHTLTYALRGRPLLDSFPRPLQALHGLFYSTVVTFPFLVTIVYWIVLYDGPWFPVEFTAWQNISQHALNSLFALFEIVVPRTNPPPWVHIPWLILILALYLALAFVTYADQGVYVYNFLDYREVDGRGIVAAYVFGIAVGIVIIFCVVWGLIWLRRWITETKLGKEGKFAEQPMNNDAEMNAVGNKYATGPSSETPDRLY</sequence>
<feature type="transmembrane region" description="Helical" evidence="1">
    <location>
        <begin position="178"/>
        <end position="197"/>
    </location>
</feature>
<dbReference type="EMBL" id="LKCW01000004">
    <property type="protein sequence ID" value="KPM45960.1"/>
    <property type="molecule type" value="Genomic_DNA"/>
</dbReference>